<feature type="region of interest" description="Disordered" evidence="2">
    <location>
        <begin position="1177"/>
        <end position="1206"/>
    </location>
</feature>
<reference evidence="3" key="1">
    <citation type="journal article" date="2023" name="G3 (Bethesda)">
        <title>Whole genome assembly and annotation of the endangered Caribbean coral Acropora cervicornis.</title>
        <authorList>
            <person name="Selwyn J.D."/>
            <person name="Vollmer S.V."/>
        </authorList>
    </citation>
    <scope>NUCLEOTIDE SEQUENCE</scope>
    <source>
        <strain evidence="3">K2</strain>
    </source>
</reference>
<feature type="region of interest" description="Disordered" evidence="2">
    <location>
        <begin position="1269"/>
        <end position="1294"/>
    </location>
</feature>
<dbReference type="Proteomes" id="UP001249851">
    <property type="component" value="Unassembled WGS sequence"/>
</dbReference>
<organism evidence="3 4">
    <name type="scientific">Acropora cervicornis</name>
    <name type="common">Staghorn coral</name>
    <dbReference type="NCBI Taxonomy" id="6130"/>
    <lineage>
        <taxon>Eukaryota</taxon>
        <taxon>Metazoa</taxon>
        <taxon>Cnidaria</taxon>
        <taxon>Anthozoa</taxon>
        <taxon>Hexacorallia</taxon>
        <taxon>Scleractinia</taxon>
        <taxon>Astrocoeniina</taxon>
        <taxon>Acroporidae</taxon>
        <taxon>Acropora</taxon>
    </lineage>
</organism>
<gene>
    <name evidence="3" type="ORF">P5673_001436</name>
</gene>
<dbReference type="PANTHER" id="PTHR23159">
    <property type="entry name" value="CENTROSOMAL PROTEIN 2"/>
    <property type="match status" value="1"/>
</dbReference>
<feature type="compositionally biased region" description="Basic and acidic residues" evidence="2">
    <location>
        <begin position="194"/>
        <end position="206"/>
    </location>
</feature>
<dbReference type="EMBL" id="JARQWQ010000002">
    <property type="protein sequence ID" value="KAK2573747.1"/>
    <property type="molecule type" value="Genomic_DNA"/>
</dbReference>
<name>A0AAD9R642_ACRCE</name>
<feature type="compositionally biased region" description="Basic and acidic residues" evidence="2">
    <location>
        <begin position="1313"/>
        <end position="1335"/>
    </location>
</feature>
<evidence type="ECO:0000313" key="4">
    <source>
        <dbReference type="Proteomes" id="UP001249851"/>
    </source>
</evidence>
<sequence>MSDVTTDASKEDRSDSQSSDGEDEFYDVEVRKDTTDYTSTTSELTTEEETVKLKVEEYSANEDFKERFYDAQERLGELETELKNTRERLRNLEDACENTEEKIGVLKNAAFSYHRSFSEHEITFKTVVEENKELKVTIEKLQALMRKNKQEREKSDEIKRTINEHLKDQLDAAAKENEELERELEELKNTNSKQLRDAEAQKKKSRGDRYLVQELESLKLEFDAIETEKNLLQKEKEGLRDEVDDLEKKLKGLQQKLSTDDEIIDEMKQQILEYHSQIAESEEKCDSSRSRNIELEKEMSVLRGLMVELESKLEDEKERREDLIHEGTQQLELQKRKISQLEMNLRDVCKEKELLNLQFVDSKNKSELDMKQWTKQLNEAHVRAELFRKEVSDKEKKLAALRAENEELRGLKDDVASLQRQLQDAHDRELALFDEKLSEDDTDGGKDDELLRLRQQNEELNLEVEQLRDEVISLQSDLAEFVQQADKSSWSSDDFAKSHIQELEERLEHSKEEKKRLQDCLEESEDRAKKTVDELSKTIDNLTEKCEVMRKDLVEKEITINKLSKDEARDKKCIHDLEEKLREQDCVEKELQKAKEELHELKLVAAKEDFKEKYEELKARYDKTVDDVKKMENEIDEVSKVRDKLKDQYEEVNQTIEKGKEMYAEVCDENDDLKKKKKKLDDEVKFLSEELKEEEDLHTAEKEKLDKEIKDLREQIRRLEAEIAELNINLKARDDEEDWRKKHDALRREMNSLQSDKNRLERNLEKIEDEHEDTKSKFSKARRELQDSLSEVGTLQRQISELKLSKDSEDIEKELRKVKEALKKSEDECEKYIKQLKDLEKEMTIIKATLNGKEEECESYLQELEELKRLLSLQRKDGAWQEKFESLKLKLDEVEDEKNSLQKEKNNLQKELRRDSEKLAEVEIKLSQANVENEGLSKDFQKSHMRITHLELELQRASKQKEHAEEKAKSIKDELLTKEETINRLGKELTDKNKIIESIDDSKDNEILMLEREIQLLQSRIPASEKDESVLHNQIHLLEINVKEVREQLDGKTTQLEESEKNNEKLSHRVVELSKEIQSLYRRYEESRAQLVKFQGGGPVVQDKAETTSLTIDVEGKPEVELGVFVQERVRSLPRCVTPGHGRSVSELDFPVSQLPGTVIIGEPVALTVDYNARGSPVVSHPSELTASEPEDNDEASLSQESEGEAEVPPVVFVAQDVYSAPLPPSYSPPAPNPERTLISSQALPEPQRPKSIDAERFPFLKGSNVKLNAGAFKPVPSRSSGQPEKDLDEGLPQKRFRAWSREELFRLDGLLHAHAVHQDPPEDGPGNEKKKYPDDQAYVGEEEYPQNGEEWPEPPSYEWERGEEPPIPPAEEACTIESVPKRDHYPEDYQIFPDPYEIPPRKPENTYERKIIGVYSKDGNLIGYQEVYEEKADDYLDEINGVVMTYSNPYGHEKIEEMPNPYDSGQYTSVNVPQSKDARNRSEEDLEYWYDRNGNTSKGRWDNREGPDERRLIQTKYNGQNDTNYRYGYSDPYGHLNGDNYRNGQPSEVVRQYASGTYL</sequence>
<feature type="region of interest" description="Disordered" evidence="2">
    <location>
        <begin position="1"/>
        <end position="44"/>
    </location>
</feature>
<feature type="region of interest" description="Disordered" evidence="2">
    <location>
        <begin position="1313"/>
        <end position="1371"/>
    </location>
</feature>
<evidence type="ECO:0000313" key="3">
    <source>
        <dbReference type="EMBL" id="KAK2573747.1"/>
    </source>
</evidence>
<feature type="region of interest" description="Disordered" evidence="2">
    <location>
        <begin position="504"/>
        <end position="523"/>
    </location>
</feature>
<dbReference type="Gene3D" id="1.10.287.1490">
    <property type="match status" value="1"/>
</dbReference>
<feature type="region of interest" description="Disordered" evidence="2">
    <location>
        <begin position="747"/>
        <end position="785"/>
    </location>
</feature>
<feature type="compositionally biased region" description="Polar residues" evidence="2">
    <location>
        <begin position="1464"/>
        <end position="1475"/>
    </location>
</feature>
<feature type="coiled-coil region" evidence="1">
    <location>
        <begin position="1042"/>
        <end position="1090"/>
    </location>
</feature>
<feature type="region of interest" description="Disordered" evidence="2">
    <location>
        <begin position="171"/>
        <end position="206"/>
    </location>
</feature>
<dbReference type="PANTHER" id="PTHR23159:SF31">
    <property type="entry name" value="CENTROSOME-ASSOCIATED PROTEIN CEP250 ISOFORM X1"/>
    <property type="match status" value="1"/>
</dbReference>
<keyword evidence="1" id="KW-0175">Coiled coil</keyword>
<comment type="caution">
    <text evidence="3">The sequence shown here is derived from an EMBL/GenBank/DDBJ whole genome shotgun (WGS) entry which is preliminary data.</text>
</comment>
<keyword evidence="4" id="KW-1185">Reference proteome</keyword>
<proteinExistence type="predicted"/>
<accession>A0AAD9R642</accession>
<evidence type="ECO:0000256" key="2">
    <source>
        <dbReference type="SAM" id="MobiDB-lite"/>
    </source>
</evidence>
<dbReference type="SUPFAM" id="SSF57997">
    <property type="entry name" value="Tropomyosin"/>
    <property type="match status" value="1"/>
</dbReference>
<evidence type="ECO:0000256" key="1">
    <source>
        <dbReference type="SAM" id="Coils"/>
    </source>
</evidence>
<reference evidence="3" key="2">
    <citation type="journal article" date="2023" name="Science">
        <title>Genomic signatures of disease resistance in endangered staghorn corals.</title>
        <authorList>
            <person name="Vollmer S.V."/>
            <person name="Selwyn J.D."/>
            <person name="Despard B.A."/>
            <person name="Roesel C.L."/>
        </authorList>
    </citation>
    <scope>NUCLEOTIDE SEQUENCE</scope>
    <source>
        <strain evidence="3">K2</strain>
    </source>
</reference>
<feature type="coiled-coil region" evidence="1">
    <location>
        <begin position="808"/>
        <end position="988"/>
    </location>
</feature>
<feature type="compositionally biased region" description="Basic and acidic residues" evidence="2">
    <location>
        <begin position="504"/>
        <end position="519"/>
    </location>
</feature>
<feature type="region of interest" description="Disordered" evidence="2">
    <location>
        <begin position="1460"/>
        <end position="1484"/>
    </location>
</feature>
<protein>
    <submittedName>
        <fullName evidence="3">Uncharacterized protein</fullName>
    </submittedName>
</protein>